<organism evidence="2 3">
    <name type="scientific">Punica granatum</name>
    <name type="common">Pomegranate</name>
    <dbReference type="NCBI Taxonomy" id="22663"/>
    <lineage>
        <taxon>Eukaryota</taxon>
        <taxon>Viridiplantae</taxon>
        <taxon>Streptophyta</taxon>
        <taxon>Embryophyta</taxon>
        <taxon>Tracheophyta</taxon>
        <taxon>Spermatophyta</taxon>
        <taxon>Magnoliopsida</taxon>
        <taxon>eudicotyledons</taxon>
        <taxon>Gunneridae</taxon>
        <taxon>Pentapetalae</taxon>
        <taxon>rosids</taxon>
        <taxon>malvids</taxon>
        <taxon>Myrtales</taxon>
        <taxon>Lythraceae</taxon>
        <taxon>Punica</taxon>
    </lineage>
</organism>
<dbReference type="Proteomes" id="UP000197138">
    <property type="component" value="Unassembled WGS sequence"/>
</dbReference>
<dbReference type="InterPro" id="IPR021410">
    <property type="entry name" value="FAF"/>
</dbReference>
<evidence type="ECO:0000313" key="2">
    <source>
        <dbReference type="EMBL" id="OWM71718.1"/>
    </source>
</evidence>
<feature type="compositionally biased region" description="Polar residues" evidence="1">
    <location>
        <begin position="79"/>
        <end position="94"/>
    </location>
</feature>
<feature type="compositionally biased region" description="Basic and acidic residues" evidence="1">
    <location>
        <begin position="1"/>
        <end position="12"/>
    </location>
</feature>
<proteinExistence type="predicted"/>
<accession>A0A218WGU1</accession>
<dbReference type="PANTHER" id="PTHR33155">
    <property type="entry name" value="FANTASTIC FOUR-LIKE PROTEIN (DUF3049)"/>
    <property type="match status" value="1"/>
</dbReference>
<name>A0A218WGU1_PUNGR</name>
<feature type="region of interest" description="Disordered" evidence="1">
    <location>
        <begin position="1"/>
        <end position="21"/>
    </location>
</feature>
<dbReference type="AlphaFoldDB" id="A0A218WGU1"/>
<feature type="region of interest" description="Disordered" evidence="1">
    <location>
        <begin position="68"/>
        <end position="94"/>
    </location>
</feature>
<reference evidence="3" key="1">
    <citation type="journal article" date="2017" name="Plant J.">
        <title>The pomegranate (Punica granatum L.) genome and the genomics of punicalagin biosynthesis.</title>
        <authorList>
            <person name="Qin G."/>
            <person name="Xu C."/>
            <person name="Ming R."/>
            <person name="Tang H."/>
            <person name="Guyot R."/>
            <person name="Kramer E.M."/>
            <person name="Hu Y."/>
            <person name="Yi X."/>
            <person name="Qi Y."/>
            <person name="Xu X."/>
            <person name="Gao Z."/>
            <person name="Pan H."/>
            <person name="Jian J."/>
            <person name="Tian Y."/>
            <person name="Yue Z."/>
            <person name="Xu Y."/>
        </authorList>
    </citation>
    <scope>NUCLEOTIDE SEQUENCE [LARGE SCALE GENOMIC DNA]</scope>
    <source>
        <strain evidence="3">cv. Dabenzi</strain>
    </source>
</reference>
<protein>
    <submittedName>
        <fullName evidence="2">Uncharacterized protein</fullName>
    </submittedName>
</protein>
<sequence length="94" mass="10092">MLTQKAENEEPTKSSLLPPYVHPLVKKSASSLSSKSLEVCTESLGSETGSEKFFPSSSSELECTIRQEGEDLDAGEANGQCSPRRSSRPTLSIS</sequence>
<gene>
    <name evidence="2" type="ORF">CDL15_Pgr005906</name>
</gene>
<evidence type="ECO:0000256" key="1">
    <source>
        <dbReference type="SAM" id="MobiDB-lite"/>
    </source>
</evidence>
<dbReference type="PANTHER" id="PTHR33155:SF3">
    <property type="entry name" value="PROTEIN FAF-LIKE, CHLOROPLASTIC"/>
    <property type="match status" value="1"/>
</dbReference>
<dbReference type="EMBL" id="MTKT01004399">
    <property type="protein sequence ID" value="OWM71718.1"/>
    <property type="molecule type" value="Genomic_DNA"/>
</dbReference>
<evidence type="ECO:0000313" key="3">
    <source>
        <dbReference type="Proteomes" id="UP000197138"/>
    </source>
</evidence>
<comment type="caution">
    <text evidence="2">The sequence shown here is derived from an EMBL/GenBank/DDBJ whole genome shotgun (WGS) entry which is preliminary data.</text>
</comment>